<keyword evidence="2" id="KW-1185">Reference proteome</keyword>
<proteinExistence type="predicted"/>
<dbReference type="Proteomes" id="UP000268192">
    <property type="component" value="Chromosome"/>
</dbReference>
<sequence length="73" mass="7815">MTDVLLSGGRTVSVYNIAWGQDLGDDFEHVTTNISPGIGGATVDMFFTDEIEKVVAPETGAVIWRSDGTPTVR</sequence>
<dbReference type="AlphaFoldDB" id="A0A3S9B6N7"/>
<dbReference type="EMBL" id="CP032509">
    <property type="protein sequence ID" value="AZN72625.1"/>
    <property type="molecule type" value="Genomic_DNA"/>
</dbReference>
<evidence type="ECO:0000313" key="2">
    <source>
        <dbReference type="Proteomes" id="UP000268192"/>
    </source>
</evidence>
<name>A0A3S9B6N7_9HYPH</name>
<reference evidence="1 2" key="1">
    <citation type="submission" date="2018-09" db="EMBL/GenBank/DDBJ databases">
        <title>Marinorhizobium profundi gen. nov., sp. nov., isolated from a deep-sea sediment sample from the New Britain Trench and proposal of Marinorhizobiaceae fam. nov. in the order Rhizobiales of the class Alphaproteobacteria.</title>
        <authorList>
            <person name="Cao J."/>
        </authorList>
    </citation>
    <scope>NUCLEOTIDE SEQUENCE [LARGE SCALE GENOMIC DNA]</scope>
    <source>
        <strain evidence="1 2">WS11</strain>
    </source>
</reference>
<gene>
    <name evidence="1" type="ORF">D5400_16310</name>
</gene>
<accession>A0A3S9B6N7</accession>
<organism evidence="1 2">
    <name type="scientific">Georhizobium profundi</name>
    <dbReference type="NCBI Taxonomy" id="2341112"/>
    <lineage>
        <taxon>Bacteria</taxon>
        <taxon>Pseudomonadati</taxon>
        <taxon>Pseudomonadota</taxon>
        <taxon>Alphaproteobacteria</taxon>
        <taxon>Hyphomicrobiales</taxon>
        <taxon>Rhizobiaceae</taxon>
        <taxon>Georhizobium</taxon>
    </lineage>
</organism>
<evidence type="ECO:0000313" key="1">
    <source>
        <dbReference type="EMBL" id="AZN72625.1"/>
    </source>
</evidence>
<dbReference type="KEGG" id="abaw:D5400_16310"/>
<protein>
    <submittedName>
        <fullName evidence="1">Uncharacterized protein</fullName>
    </submittedName>
</protein>